<dbReference type="Pfam" id="PF04325">
    <property type="entry name" value="DUF465"/>
    <property type="match status" value="1"/>
</dbReference>
<evidence type="ECO:0008006" key="3">
    <source>
        <dbReference type="Google" id="ProtNLM"/>
    </source>
</evidence>
<evidence type="ECO:0000313" key="2">
    <source>
        <dbReference type="Proteomes" id="UP000185622"/>
    </source>
</evidence>
<dbReference type="RefSeq" id="WP_075775534.1">
    <property type="nucleotide sequence ID" value="NZ_CP019437.1"/>
</dbReference>
<sequence>MANTPHTLQDEFPTKLDRIHELKISNAHFAKLLDDYDTLNDRVHRAETNVEPMDSLAETDLRKQRAAVKDEIARMLGTADA</sequence>
<evidence type="ECO:0000313" key="1">
    <source>
        <dbReference type="EMBL" id="AQS48715.1"/>
    </source>
</evidence>
<reference evidence="1 2" key="1">
    <citation type="submission" date="2017-01" db="EMBL/GenBank/DDBJ databases">
        <title>The complete genome sequence of a sulfur-oxidizing marine bacterium Thioclava sp. 25B10_4T.</title>
        <authorList>
            <person name="Liu Y."/>
            <person name="Lai Q."/>
            <person name="Shao Z."/>
        </authorList>
    </citation>
    <scope>NUCLEOTIDE SEQUENCE [LARGE SCALE GENOMIC DNA]</scope>
    <source>
        <strain evidence="1 2">25B10_4</strain>
    </source>
</reference>
<dbReference type="Proteomes" id="UP000185622">
    <property type="component" value="Chromosome"/>
</dbReference>
<organism evidence="1 2">
    <name type="scientific">Thioclava nitratireducens</name>
    <dbReference type="NCBI Taxonomy" id="1915078"/>
    <lineage>
        <taxon>Bacteria</taxon>
        <taxon>Pseudomonadati</taxon>
        <taxon>Pseudomonadota</taxon>
        <taxon>Alphaproteobacteria</taxon>
        <taxon>Rhodobacterales</taxon>
        <taxon>Paracoccaceae</taxon>
        <taxon>Thioclava</taxon>
    </lineage>
</organism>
<dbReference type="Gene3D" id="6.10.280.50">
    <property type="match status" value="1"/>
</dbReference>
<dbReference type="InterPro" id="IPR007420">
    <property type="entry name" value="DUF465"/>
</dbReference>
<name>A0ABM6IIT9_9RHOB</name>
<protein>
    <recommendedName>
        <fullName evidence="3">DUF465 domain-containing protein</fullName>
    </recommendedName>
</protein>
<keyword evidence="2" id="KW-1185">Reference proteome</keyword>
<dbReference type="InterPro" id="IPR038444">
    <property type="entry name" value="DUF465_sf"/>
</dbReference>
<dbReference type="EMBL" id="CP019437">
    <property type="protein sequence ID" value="AQS48715.1"/>
    <property type="molecule type" value="Genomic_DNA"/>
</dbReference>
<proteinExistence type="predicted"/>
<gene>
    <name evidence="1" type="ORF">BMG03_13620</name>
</gene>
<accession>A0ABM6IIT9</accession>